<dbReference type="PANTHER" id="PTHR10989:SF16">
    <property type="entry name" value="AT02829P-RELATED"/>
    <property type="match status" value="1"/>
</dbReference>
<evidence type="ECO:0000256" key="5">
    <source>
        <dbReference type="ARBA" id="ARBA00022989"/>
    </source>
</evidence>
<evidence type="ECO:0000256" key="15">
    <source>
        <dbReference type="ARBA" id="ARBA00049322"/>
    </source>
</evidence>
<reference evidence="18" key="1">
    <citation type="submission" date="2021-12" db="EMBL/GenBank/DDBJ databases">
        <authorList>
            <person name="King R."/>
        </authorList>
    </citation>
    <scope>NUCLEOTIDE SEQUENCE</scope>
</reference>
<comment type="similarity">
    <text evidence="3">Belongs to the AIG1 family.</text>
</comment>
<protein>
    <recommendedName>
        <fullName evidence="20">Androgen-dependent TFPI-regulating protein</fullName>
    </recommendedName>
</protein>
<keyword evidence="6 17" id="KW-0472">Membrane</keyword>
<comment type="catalytic activity">
    <reaction evidence="16">
        <text>12-(9Z-hexadecenoyloxy)-octadecanoate + H2O = 12-hydroxyoctadecanoate + (9Z)-hexadecenoate + H(+)</text>
        <dbReference type="Rhea" id="RHEA:52072"/>
        <dbReference type="ChEBI" id="CHEBI:15377"/>
        <dbReference type="ChEBI" id="CHEBI:15378"/>
        <dbReference type="ChEBI" id="CHEBI:32372"/>
        <dbReference type="ChEBI" id="CHEBI:84201"/>
        <dbReference type="ChEBI" id="CHEBI:136312"/>
    </reaction>
    <physiologicalReaction direction="left-to-right" evidence="16">
        <dbReference type="Rhea" id="RHEA:52073"/>
    </physiologicalReaction>
</comment>
<evidence type="ECO:0000256" key="12">
    <source>
        <dbReference type="ARBA" id="ARBA00048800"/>
    </source>
</evidence>
<evidence type="ECO:0000256" key="10">
    <source>
        <dbReference type="ARBA" id="ARBA00048680"/>
    </source>
</evidence>
<gene>
    <name evidence="18" type="ORF">CHILSU_LOCUS10268</name>
</gene>
<dbReference type="Proteomes" id="UP001153292">
    <property type="component" value="Chromosome 7"/>
</dbReference>
<comment type="subcellular location">
    <subcellularLocation>
        <location evidence="2">Endomembrane system</location>
        <topology evidence="2">Multi-pass membrane protein</topology>
    </subcellularLocation>
</comment>
<feature type="transmembrane region" description="Helical" evidence="17">
    <location>
        <begin position="117"/>
        <end position="138"/>
    </location>
</feature>
<feature type="transmembrane region" description="Helical" evidence="17">
    <location>
        <begin position="229"/>
        <end position="252"/>
    </location>
</feature>
<evidence type="ECO:0000256" key="6">
    <source>
        <dbReference type="ARBA" id="ARBA00023136"/>
    </source>
</evidence>
<sequence length="263" mass="31416">MLRCINIVNFLHKEKLDLIFSGNVFRKSDNLLKVRLWIYCLALIHLAVVSSKLLFIDFTKAEDPSLWVYESVRWKLITCWFNLLSFIYLPVCIYCEVKELLGENGEPQVKWLNNFRFLIFTSILLPTTTFADILFWRLWMKDRELLAPASIDSFVPFWSQHSMHTVTLVVTMLDMVMLPRARPKSFVPGLSLMTFFVLAYSFMCVESYVRGEYIYPVFKFFDGFKMSVLMFYVLIEHLFYYFGQFIVYDLIWARYWKESIQKL</sequence>
<feature type="transmembrane region" description="Helical" evidence="17">
    <location>
        <begin position="36"/>
        <end position="55"/>
    </location>
</feature>
<evidence type="ECO:0000256" key="2">
    <source>
        <dbReference type="ARBA" id="ARBA00004127"/>
    </source>
</evidence>
<keyword evidence="5 17" id="KW-1133">Transmembrane helix</keyword>
<comment type="catalytic activity">
    <reaction evidence="15">
        <text>13-(9Z-hexadecenoyloxy)-octadecanoate + H2O = 13-hydroxy-octadecanoate + (9Z)-hexadecenoate + H(+)</text>
        <dbReference type="Rhea" id="RHEA:52076"/>
        <dbReference type="ChEBI" id="CHEBI:15377"/>
        <dbReference type="ChEBI" id="CHEBI:15378"/>
        <dbReference type="ChEBI" id="CHEBI:32372"/>
        <dbReference type="ChEBI" id="CHEBI:136304"/>
        <dbReference type="ChEBI" id="CHEBI:136315"/>
    </reaction>
    <physiologicalReaction direction="left-to-right" evidence="15">
        <dbReference type="Rhea" id="RHEA:52077"/>
    </physiologicalReaction>
</comment>
<comment type="catalytic activity">
    <reaction evidence="12">
        <text>9-(9Z-octadecenoyloxy)-octadecanoate + H2O = 9-hydroxy-octadecanoate + (9Z)-octadecenoate + H(+)</text>
        <dbReference type="Rhea" id="RHEA:52048"/>
        <dbReference type="ChEBI" id="CHEBI:15377"/>
        <dbReference type="ChEBI" id="CHEBI:15378"/>
        <dbReference type="ChEBI" id="CHEBI:30823"/>
        <dbReference type="ChEBI" id="CHEBI:136282"/>
        <dbReference type="ChEBI" id="CHEBI:136286"/>
    </reaction>
    <physiologicalReaction direction="left-to-right" evidence="12">
        <dbReference type="Rhea" id="RHEA:52049"/>
    </physiologicalReaction>
</comment>
<dbReference type="InterPro" id="IPR006838">
    <property type="entry name" value="ADTRP_AIG1"/>
</dbReference>
<feature type="transmembrane region" description="Helical" evidence="17">
    <location>
        <begin position="190"/>
        <end position="209"/>
    </location>
</feature>
<evidence type="ECO:0000256" key="3">
    <source>
        <dbReference type="ARBA" id="ARBA00009300"/>
    </source>
</evidence>
<name>A0ABN8BDC8_CHISP</name>
<comment type="catalytic activity">
    <reaction evidence="10">
        <text>12-octadecanoyloxy-octadecanoate + H2O = 12-hydroxyoctadecanoate + octadecanoate + H(+)</text>
        <dbReference type="Rhea" id="RHEA:52080"/>
        <dbReference type="ChEBI" id="CHEBI:15377"/>
        <dbReference type="ChEBI" id="CHEBI:15378"/>
        <dbReference type="ChEBI" id="CHEBI:25629"/>
        <dbReference type="ChEBI" id="CHEBI:84201"/>
        <dbReference type="ChEBI" id="CHEBI:136330"/>
    </reaction>
    <physiologicalReaction direction="left-to-right" evidence="10">
        <dbReference type="Rhea" id="RHEA:52081"/>
    </physiologicalReaction>
</comment>
<evidence type="ECO:0008006" key="20">
    <source>
        <dbReference type="Google" id="ProtNLM"/>
    </source>
</evidence>
<evidence type="ECO:0000256" key="9">
    <source>
        <dbReference type="ARBA" id="ARBA00047863"/>
    </source>
</evidence>
<keyword evidence="19" id="KW-1185">Reference proteome</keyword>
<evidence type="ECO:0000256" key="1">
    <source>
        <dbReference type="ARBA" id="ARBA00000923"/>
    </source>
</evidence>
<proteinExistence type="inferred from homology"/>
<evidence type="ECO:0000256" key="8">
    <source>
        <dbReference type="ARBA" id="ARBA00047427"/>
    </source>
</evidence>
<comment type="catalytic activity">
    <reaction evidence="13">
        <text>9-octadecanoyloxy-octadecanoate + H2O = 9-hydroxy-octadecanoate + octadecanoate + H(+)</text>
        <dbReference type="Rhea" id="RHEA:52096"/>
        <dbReference type="ChEBI" id="CHEBI:15377"/>
        <dbReference type="ChEBI" id="CHEBI:15378"/>
        <dbReference type="ChEBI" id="CHEBI:25629"/>
        <dbReference type="ChEBI" id="CHEBI:136286"/>
        <dbReference type="ChEBI" id="CHEBI:136373"/>
    </reaction>
    <physiologicalReaction direction="left-to-right" evidence="13">
        <dbReference type="Rhea" id="RHEA:52097"/>
    </physiologicalReaction>
</comment>
<evidence type="ECO:0000256" key="16">
    <source>
        <dbReference type="ARBA" id="ARBA00049428"/>
    </source>
</evidence>
<organism evidence="18 19">
    <name type="scientific">Chilo suppressalis</name>
    <name type="common">Asiatic rice borer moth</name>
    <dbReference type="NCBI Taxonomy" id="168631"/>
    <lineage>
        <taxon>Eukaryota</taxon>
        <taxon>Metazoa</taxon>
        <taxon>Ecdysozoa</taxon>
        <taxon>Arthropoda</taxon>
        <taxon>Hexapoda</taxon>
        <taxon>Insecta</taxon>
        <taxon>Pterygota</taxon>
        <taxon>Neoptera</taxon>
        <taxon>Endopterygota</taxon>
        <taxon>Lepidoptera</taxon>
        <taxon>Glossata</taxon>
        <taxon>Ditrysia</taxon>
        <taxon>Pyraloidea</taxon>
        <taxon>Crambidae</taxon>
        <taxon>Crambinae</taxon>
        <taxon>Chilo</taxon>
    </lineage>
</organism>
<comment type="catalytic activity">
    <reaction evidence="7">
        <text>12-hexadecanoyloxy-octadecanoate + H2O = 12-hydroxyoctadecanoate + hexadecanoate + H(+)</text>
        <dbReference type="Rhea" id="RHEA:52056"/>
        <dbReference type="ChEBI" id="CHEBI:7896"/>
        <dbReference type="ChEBI" id="CHEBI:15377"/>
        <dbReference type="ChEBI" id="CHEBI:15378"/>
        <dbReference type="ChEBI" id="CHEBI:83677"/>
        <dbReference type="ChEBI" id="CHEBI:84201"/>
    </reaction>
    <physiologicalReaction direction="left-to-right" evidence="7">
        <dbReference type="Rhea" id="RHEA:52057"/>
    </physiologicalReaction>
</comment>
<comment type="catalytic activity">
    <reaction evidence="14">
        <text>13-(9Z-octadecenoyloxy)-octadecanoate + H2O = 13-hydroxy-octadecanoate + (9Z)-octadecenoate + H(+)</text>
        <dbReference type="Rhea" id="RHEA:52064"/>
        <dbReference type="ChEBI" id="CHEBI:15377"/>
        <dbReference type="ChEBI" id="CHEBI:15378"/>
        <dbReference type="ChEBI" id="CHEBI:30823"/>
        <dbReference type="ChEBI" id="CHEBI:136303"/>
        <dbReference type="ChEBI" id="CHEBI:136304"/>
    </reaction>
    <physiologicalReaction direction="left-to-right" evidence="14">
        <dbReference type="Rhea" id="RHEA:52065"/>
    </physiologicalReaction>
</comment>
<evidence type="ECO:0000256" key="17">
    <source>
        <dbReference type="SAM" id="Phobius"/>
    </source>
</evidence>
<evidence type="ECO:0000256" key="4">
    <source>
        <dbReference type="ARBA" id="ARBA00022692"/>
    </source>
</evidence>
<accession>A0ABN8BDC8</accession>
<dbReference type="EMBL" id="OU963900">
    <property type="protein sequence ID" value="CAH0406877.1"/>
    <property type="molecule type" value="Genomic_DNA"/>
</dbReference>
<evidence type="ECO:0000256" key="14">
    <source>
        <dbReference type="ARBA" id="ARBA00049296"/>
    </source>
</evidence>
<evidence type="ECO:0000256" key="13">
    <source>
        <dbReference type="ARBA" id="ARBA00049221"/>
    </source>
</evidence>
<comment type="catalytic activity">
    <reaction evidence="9">
        <text>9-hexadecanoyloxy-octadecanoate + H2O = 9-hydroxy-octadecanoate + hexadecanoate + H(+)</text>
        <dbReference type="Rhea" id="RHEA:52052"/>
        <dbReference type="ChEBI" id="CHEBI:7896"/>
        <dbReference type="ChEBI" id="CHEBI:15377"/>
        <dbReference type="ChEBI" id="CHEBI:15378"/>
        <dbReference type="ChEBI" id="CHEBI:83670"/>
        <dbReference type="ChEBI" id="CHEBI:136286"/>
    </reaction>
    <physiologicalReaction direction="left-to-right" evidence="9">
        <dbReference type="Rhea" id="RHEA:52053"/>
    </physiologicalReaction>
</comment>
<comment type="catalytic activity">
    <reaction evidence="1">
        <text>9-(9Z-hexadecenoyloxy)-octadecanoate + H2O = (9Z)-hexadecenoate + 9-hydroxy-octadecanoate + H(+)</text>
        <dbReference type="Rhea" id="RHEA:52068"/>
        <dbReference type="ChEBI" id="CHEBI:15377"/>
        <dbReference type="ChEBI" id="CHEBI:15378"/>
        <dbReference type="ChEBI" id="CHEBI:32372"/>
        <dbReference type="ChEBI" id="CHEBI:136286"/>
        <dbReference type="ChEBI" id="CHEBI:136309"/>
    </reaction>
    <physiologicalReaction direction="left-to-right" evidence="1">
        <dbReference type="Rhea" id="RHEA:52069"/>
    </physiologicalReaction>
</comment>
<comment type="catalytic activity">
    <reaction evidence="11">
        <text>12-(9Z-octadecenoyloxy)-octadecanoate + H2O = 12-hydroxyoctadecanoate + (9Z)-octadecenoate + H(+)</text>
        <dbReference type="Rhea" id="RHEA:52060"/>
        <dbReference type="ChEBI" id="CHEBI:15377"/>
        <dbReference type="ChEBI" id="CHEBI:15378"/>
        <dbReference type="ChEBI" id="CHEBI:30823"/>
        <dbReference type="ChEBI" id="CHEBI:84201"/>
        <dbReference type="ChEBI" id="CHEBI:136302"/>
    </reaction>
    <physiologicalReaction direction="left-to-right" evidence="11">
        <dbReference type="Rhea" id="RHEA:52061"/>
    </physiologicalReaction>
</comment>
<evidence type="ECO:0000256" key="7">
    <source>
        <dbReference type="ARBA" id="ARBA00047368"/>
    </source>
</evidence>
<dbReference type="Pfam" id="PF04750">
    <property type="entry name" value="Far-17a_AIG1"/>
    <property type="match status" value="1"/>
</dbReference>
<keyword evidence="4 17" id="KW-0812">Transmembrane</keyword>
<dbReference type="PANTHER" id="PTHR10989">
    <property type="entry name" value="ANDROGEN-INDUCED PROTEIN 1-RELATED"/>
    <property type="match status" value="1"/>
</dbReference>
<evidence type="ECO:0000313" key="18">
    <source>
        <dbReference type="EMBL" id="CAH0406877.1"/>
    </source>
</evidence>
<evidence type="ECO:0000256" key="11">
    <source>
        <dbReference type="ARBA" id="ARBA00048701"/>
    </source>
</evidence>
<evidence type="ECO:0000313" key="19">
    <source>
        <dbReference type="Proteomes" id="UP001153292"/>
    </source>
</evidence>
<comment type="catalytic activity">
    <reaction evidence="8">
        <text>13-octadecanoyloxy-octadecanoate + H2O = 13-hydroxy-octadecanoate + octadecanoate + H(+)</text>
        <dbReference type="Rhea" id="RHEA:52084"/>
        <dbReference type="ChEBI" id="CHEBI:15377"/>
        <dbReference type="ChEBI" id="CHEBI:15378"/>
        <dbReference type="ChEBI" id="CHEBI:25629"/>
        <dbReference type="ChEBI" id="CHEBI:136304"/>
        <dbReference type="ChEBI" id="CHEBI:136335"/>
    </reaction>
    <physiologicalReaction direction="left-to-right" evidence="8">
        <dbReference type="Rhea" id="RHEA:52085"/>
    </physiologicalReaction>
</comment>